<evidence type="ECO:0000313" key="2">
    <source>
        <dbReference type="EMBL" id="NYD30356.1"/>
    </source>
</evidence>
<dbReference type="AlphaFoldDB" id="A0A852RM36"/>
<sequence>MPARHRPVPRRLVLVGGIGAATVLLTGCDAIDDVLGSDDDPGVSGAVTPTAPPADADSSLVESVLASISTTGALAAATASAVPGLKVAARLARVHDAHAAELGGSVTAPAPEVTTDRAASRAALVSAEAALRDRLVDAAREAHSGSLAQVLAAMAAALGQVLVGPGSRPPAELPAASGDTPPAVEALQTTLAAEHAAVFVYGVLGGQTSASGSPALYTALTSAYTAHRARRDDLMARLQADGADPVAAEPGYGVPADLSTPTAVTDRARALEESATATYAYLVASTTGDARAWAVDALVDAAVRSTTFGGRPDRLPGL</sequence>
<protein>
    <recommendedName>
        <fullName evidence="1">DUF4439 domain-containing protein</fullName>
    </recommendedName>
</protein>
<dbReference type="Gene3D" id="1.20.1260.10">
    <property type="match status" value="1"/>
</dbReference>
<dbReference type="InterPro" id="IPR012347">
    <property type="entry name" value="Ferritin-like"/>
</dbReference>
<keyword evidence="3" id="KW-1185">Reference proteome</keyword>
<dbReference type="Proteomes" id="UP000582231">
    <property type="component" value="Unassembled WGS sequence"/>
</dbReference>
<dbReference type="RefSeq" id="WP_179726615.1">
    <property type="nucleotide sequence ID" value="NZ_BAABEF010000001.1"/>
</dbReference>
<dbReference type="InterPro" id="IPR009078">
    <property type="entry name" value="Ferritin-like_SF"/>
</dbReference>
<evidence type="ECO:0000259" key="1">
    <source>
        <dbReference type="Pfam" id="PF14530"/>
    </source>
</evidence>
<dbReference type="SUPFAM" id="SSF47240">
    <property type="entry name" value="Ferritin-like"/>
    <property type="match status" value="1"/>
</dbReference>
<dbReference type="InterPro" id="IPR029447">
    <property type="entry name" value="DUF4439"/>
</dbReference>
<gene>
    <name evidence="2" type="ORF">BJ958_001902</name>
</gene>
<feature type="domain" description="DUF4439" evidence="1">
    <location>
        <begin position="186"/>
        <end position="318"/>
    </location>
</feature>
<proteinExistence type="predicted"/>
<comment type="caution">
    <text evidence="2">The sequence shown here is derived from an EMBL/GenBank/DDBJ whole genome shotgun (WGS) entry which is preliminary data.</text>
</comment>
<organism evidence="2 3">
    <name type="scientific">Nocardioides kongjuensis</name>
    <dbReference type="NCBI Taxonomy" id="349522"/>
    <lineage>
        <taxon>Bacteria</taxon>
        <taxon>Bacillati</taxon>
        <taxon>Actinomycetota</taxon>
        <taxon>Actinomycetes</taxon>
        <taxon>Propionibacteriales</taxon>
        <taxon>Nocardioidaceae</taxon>
        <taxon>Nocardioides</taxon>
    </lineage>
</organism>
<evidence type="ECO:0000313" key="3">
    <source>
        <dbReference type="Proteomes" id="UP000582231"/>
    </source>
</evidence>
<name>A0A852RM36_9ACTN</name>
<dbReference type="Pfam" id="PF14530">
    <property type="entry name" value="DUF4439"/>
    <property type="match status" value="1"/>
</dbReference>
<reference evidence="2 3" key="1">
    <citation type="submission" date="2020-07" db="EMBL/GenBank/DDBJ databases">
        <title>Sequencing the genomes of 1000 actinobacteria strains.</title>
        <authorList>
            <person name="Klenk H.-P."/>
        </authorList>
    </citation>
    <scope>NUCLEOTIDE SEQUENCE [LARGE SCALE GENOMIC DNA]</scope>
    <source>
        <strain evidence="2 3">DSM 19082</strain>
    </source>
</reference>
<dbReference type="PROSITE" id="PS51257">
    <property type="entry name" value="PROKAR_LIPOPROTEIN"/>
    <property type="match status" value="1"/>
</dbReference>
<dbReference type="EMBL" id="JACCBF010000001">
    <property type="protein sequence ID" value="NYD30356.1"/>
    <property type="molecule type" value="Genomic_DNA"/>
</dbReference>
<dbReference type="CDD" id="cd00657">
    <property type="entry name" value="Ferritin_like"/>
    <property type="match status" value="1"/>
</dbReference>
<accession>A0A852RM36</accession>